<comment type="caution">
    <text evidence="1">The sequence shown here is derived from an EMBL/GenBank/DDBJ whole genome shotgun (WGS) entry which is preliminary data.</text>
</comment>
<organism evidence="1 2">
    <name type="scientific">Leptospira yasudae</name>
    <dbReference type="NCBI Taxonomy" id="2202201"/>
    <lineage>
        <taxon>Bacteria</taxon>
        <taxon>Pseudomonadati</taxon>
        <taxon>Spirochaetota</taxon>
        <taxon>Spirochaetia</taxon>
        <taxon>Leptospirales</taxon>
        <taxon>Leptospiraceae</taxon>
        <taxon>Leptospira</taxon>
    </lineage>
</organism>
<sequence>MYNADLRSMEMIRTKVLQTRARLGWNELRMRVRRTERATKLEKRFRLFLKVGRGFSKTFLDLLNGKKLFQEVLKSFQQIPLLESGIFFTSKRIEDYLQPSFFNSL</sequence>
<dbReference type="Proteomes" id="UP000285569">
    <property type="component" value="Unassembled WGS sequence"/>
</dbReference>
<evidence type="ECO:0000313" key="1">
    <source>
        <dbReference type="EMBL" id="RHX77611.1"/>
    </source>
</evidence>
<protein>
    <submittedName>
        <fullName evidence="1">Uncharacterized protein</fullName>
    </submittedName>
</protein>
<proteinExistence type="predicted"/>
<reference evidence="1 2" key="2">
    <citation type="journal article" date="2020" name="Int. J. Syst. Evol. Microbiol.">
        <title>Leptospira yasudae sp. nov. and Leptospira stimsonii sp. nov., two new species of the pathogenic group isolated from environmental sources.</title>
        <authorList>
            <person name="Casanovas-Massana A."/>
            <person name="Hamond C."/>
            <person name="Santos L.A."/>
            <person name="de Oliveira D."/>
            <person name="Hacker K.P."/>
            <person name="Balassiano I."/>
            <person name="Costa F."/>
            <person name="Medeiros M.A."/>
            <person name="Reis M.G."/>
            <person name="Ko A.I."/>
            <person name="Wunder E.A."/>
        </authorList>
    </citation>
    <scope>NUCLEOTIDE SEQUENCE [LARGE SCALE GENOMIC DNA]</scope>
    <source>
        <strain evidence="1 2">B21</strain>
    </source>
</reference>
<gene>
    <name evidence="1" type="ORF">DLM77_20370</name>
</gene>
<reference evidence="2" key="1">
    <citation type="submission" date="2018-05" db="EMBL/GenBank/DDBJ databases">
        <title>Leptospira yasudae sp. nov. and Leptospira stimsonii sp. nov., two pathogenic species of the genus Leptospira isolated from environmental sources.</title>
        <authorList>
            <person name="Casanovas-Massana A."/>
            <person name="Hamond C."/>
            <person name="Santos L.A."/>
            <person name="Hacker K.P."/>
            <person name="Balassiano I."/>
            <person name="Medeiros M.A."/>
            <person name="Reis M.G."/>
            <person name="Ko A.I."/>
            <person name="Wunder E.A."/>
        </authorList>
    </citation>
    <scope>NUCLEOTIDE SEQUENCE [LARGE SCALE GENOMIC DNA]</scope>
    <source>
        <strain evidence="2">B21</strain>
    </source>
</reference>
<dbReference type="EMBL" id="QHCR01000013">
    <property type="protein sequence ID" value="RHX77611.1"/>
    <property type="molecule type" value="Genomic_DNA"/>
</dbReference>
<accession>A0ABX9LXL8</accession>
<evidence type="ECO:0000313" key="2">
    <source>
        <dbReference type="Proteomes" id="UP000285569"/>
    </source>
</evidence>
<name>A0ABX9LXL8_9LEPT</name>
<keyword evidence="2" id="KW-1185">Reference proteome</keyword>